<dbReference type="AlphaFoldDB" id="A0A0V1L6M3"/>
<dbReference type="OrthoDB" id="10594970at2759"/>
<evidence type="ECO:0000313" key="2">
    <source>
        <dbReference type="Proteomes" id="UP000054721"/>
    </source>
</evidence>
<proteinExistence type="predicted"/>
<dbReference type="EMBL" id="JYDW01000120">
    <property type="protein sequence ID" value="KRZ55204.1"/>
    <property type="molecule type" value="Genomic_DNA"/>
</dbReference>
<comment type="caution">
    <text evidence="1">The sequence shown here is derived from an EMBL/GenBank/DDBJ whole genome shotgun (WGS) entry which is preliminary data.</text>
</comment>
<gene>
    <name evidence="1" type="ORF">T02_939</name>
</gene>
<dbReference type="Proteomes" id="UP000054721">
    <property type="component" value="Unassembled WGS sequence"/>
</dbReference>
<reference evidence="1 2" key="1">
    <citation type="submission" date="2015-05" db="EMBL/GenBank/DDBJ databases">
        <title>Evolution of Trichinella species and genotypes.</title>
        <authorList>
            <person name="Korhonen P.K."/>
            <person name="Edoardo P."/>
            <person name="Giuseppe L.R."/>
            <person name="Gasser R.B."/>
        </authorList>
    </citation>
    <scope>NUCLEOTIDE SEQUENCE [LARGE SCALE GENOMIC DNA]</scope>
    <source>
        <strain evidence="1">ISS10</strain>
    </source>
</reference>
<evidence type="ECO:0000313" key="1">
    <source>
        <dbReference type="EMBL" id="KRZ55204.1"/>
    </source>
</evidence>
<organism evidence="1 2">
    <name type="scientific">Trichinella nativa</name>
    <dbReference type="NCBI Taxonomy" id="6335"/>
    <lineage>
        <taxon>Eukaryota</taxon>
        <taxon>Metazoa</taxon>
        <taxon>Ecdysozoa</taxon>
        <taxon>Nematoda</taxon>
        <taxon>Enoplea</taxon>
        <taxon>Dorylaimia</taxon>
        <taxon>Trichinellida</taxon>
        <taxon>Trichinellidae</taxon>
        <taxon>Trichinella</taxon>
    </lineage>
</organism>
<protein>
    <submittedName>
        <fullName evidence="1">Uncharacterized protein</fullName>
    </submittedName>
</protein>
<sequence length="59" mass="6531">MLRAAFSGGLVRRPNMAAITVIARGQRAGDDRRVRLRDHIFRLAAAVPAVPFPQFALCR</sequence>
<name>A0A0V1L6M3_9BILA</name>
<accession>A0A0V1L6M3</accession>
<keyword evidence="2" id="KW-1185">Reference proteome</keyword>